<dbReference type="Proteomes" id="UP000502756">
    <property type="component" value="Chromosome"/>
</dbReference>
<feature type="domain" description="Peptidase S9 prolyl oligopeptidase catalytic" evidence="10">
    <location>
        <begin position="489"/>
        <end position="700"/>
    </location>
</feature>
<dbReference type="InterPro" id="IPR023302">
    <property type="entry name" value="Pept_S9A_N"/>
</dbReference>
<evidence type="ECO:0000313" key="13">
    <source>
        <dbReference type="Proteomes" id="UP000502756"/>
    </source>
</evidence>
<dbReference type="AlphaFoldDB" id="A0A6M5YFE3"/>
<evidence type="ECO:0000256" key="8">
    <source>
        <dbReference type="ARBA" id="ARBA00081187"/>
    </source>
</evidence>
<comment type="similarity">
    <text evidence="2">Belongs to the peptidase S9A family.</text>
</comment>
<reference evidence="12 13" key="1">
    <citation type="submission" date="2020-05" db="EMBL/GenBank/DDBJ databases">
        <title>Genome sequencing of Spirosoma sp. TS118.</title>
        <authorList>
            <person name="Lee J.-H."/>
            <person name="Jeong S."/>
            <person name="Zhao L."/>
            <person name="Jung J.-H."/>
            <person name="Kim M.-K."/>
            <person name="Lim S."/>
        </authorList>
    </citation>
    <scope>NUCLEOTIDE SEQUENCE [LARGE SCALE GENOMIC DNA]</scope>
    <source>
        <strain evidence="12 13">TS118</strain>
    </source>
</reference>
<dbReference type="InterPro" id="IPR002471">
    <property type="entry name" value="Pept_S9_AS"/>
</dbReference>
<evidence type="ECO:0000259" key="10">
    <source>
        <dbReference type="Pfam" id="PF00326"/>
    </source>
</evidence>
<comment type="function">
    <text evidence="7">Cleaves peptide bonds on the C-terminal side of prolyl residues within peptides that are up to approximately 30 amino acids long. Has an absolute requirement for an X-Pro bond in the trans configuration immediately preceding the Pro-Y scissible bond.</text>
</comment>
<evidence type="ECO:0000256" key="5">
    <source>
        <dbReference type="ARBA" id="ARBA00022801"/>
    </source>
</evidence>
<dbReference type="InterPro" id="IPR002470">
    <property type="entry name" value="Peptidase_S9A"/>
</dbReference>
<keyword evidence="9" id="KW-0732">Signal</keyword>
<dbReference type="GO" id="GO:0006508">
    <property type="term" value="P:proteolysis"/>
    <property type="evidence" value="ECO:0007669"/>
    <property type="project" value="UniProtKB-KW"/>
</dbReference>
<gene>
    <name evidence="12" type="ORF">HNV11_22900</name>
</gene>
<dbReference type="PRINTS" id="PR00862">
    <property type="entry name" value="PROLIGOPTASE"/>
</dbReference>
<dbReference type="InterPro" id="IPR001375">
    <property type="entry name" value="Peptidase_S9_cat"/>
</dbReference>
<evidence type="ECO:0000256" key="3">
    <source>
        <dbReference type="ARBA" id="ARBA00011897"/>
    </source>
</evidence>
<keyword evidence="5" id="KW-0378">Hydrolase</keyword>
<name>A0A6M5YFE3_9BACT</name>
<dbReference type="PANTHER" id="PTHR42881">
    <property type="entry name" value="PROLYL ENDOPEPTIDASE"/>
    <property type="match status" value="1"/>
</dbReference>
<feature type="domain" description="Peptidase S9A N-terminal" evidence="11">
    <location>
        <begin position="29"/>
        <end position="429"/>
    </location>
</feature>
<evidence type="ECO:0000256" key="7">
    <source>
        <dbReference type="ARBA" id="ARBA00060121"/>
    </source>
</evidence>
<dbReference type="EMBL" id="CP053435">
    <property type="protein sequence ID" value="QJW92026.1"/>
    <property type="molecule type" value="Genomic_DNA"/>
</dbReference>
<dbReference type="SUPFAM" id="SSF50993">
    <property type="entry name" value="Peptidase/esterase 'gauge' domain"/>
    <property type="match status" value="1"/>
</dbReference>
<evidence type="ECO:0000256" key="4">
    <source>
        <dbReference type="ARBA" id="ARBA00022670"/>
    </source>
</evidence>
<dbReference type="PROSITE" id="PS00708">
    <property type="entry name" value="PRO_ENDOPEP_SER"/>
    <property type="match status" value="1"/>
</dbReference>
<protein>
    <recommendedName>
        <fullName evidence="3">prolyl oligopeptidase</fullName>
        <ecNumber evidence="3">3.4.21.26</ecNumber>
    </recommendedName>
    <alternativeName>
        <fullName evidence="8">Proline-specific endopeptidase</fullName>
    </alternativeName>
</protein>
<proteinExistence type="inferred from homology"/>
<organism evidence="12 13">
    <name type="scientific">Spirosoma taeanense</name>
    <dbReference type="NCBI Taxonomy" id="2735870"/>
    <lineage>
        <taxon>Bacteria</taxon>
        <taxon>Pseudomonadati</taxon>
        <taxon>Bacteroidota</taxon>
        <taxon>Cytophagia</taxon>
        <taxon>Cytophagales</taxon>
        <taxon>Cytophagaceae</taxon>
        <taxon>Spirosoma</taxon>
    </lineage>
</organism>
<evidence type="ECO:0000259" key="11">
    <source>
        <dbReference type="Pfam" id="PF02897"/>
    </source>
</evidence>
<dbReference type="PANTHER" id="PTHR42881:SF2">
    <property type="entry name" value="PROLYL ENDOPEPTIDASE"/>
    <property type="match status" value="1"/>
</dbReference>
<feature type="chain" id="PRO_5027083742" description="prolyl oligopeptidase" evidence="9">
    <location>
        <begin position="21"/>
        <end position="710"/>
    </location>
</feature>
<evidence type="ECO:0000313" key="12">
    <source>
        <dbReference type="EMBL" id="QJW92026.1"/>
    </source>
</evidence>
<dbReference type="InterPro" id="IPR051167">
    <property type="entry name" value="Prolyl_oligopep/macrocyclase"/>
</dbReference>
<keyword evidence="13" id="KW-1185">Reference proteome</keyword>
<dbReference type="Pfam" id="PF00326">
    <property type="entry name" value="Peptidase_S9"/>
    <property type="match status" value="1"/>
</dbReference>
<dbReference type="SUPFAM" id="SSF53474">
    <property type="entry name" value="alpha/beta-Hydrolases"/>
    <property type="match status" value="1"/>
</dbReference>
<dbReference type="FunFam" id="3.40.50.1820:FF:000005">
    <property type="entry name" value="Prolyl endopeptidase"/>
    <property type="match status" value="1"/>
</dbReference>
<dbReference type="KEGG" id="stae:HNV11_22900"/>
<dbReference type="GO" id="GO:0005829">
    <property type="term" value="C:cytosol"/>
    <property type="evidence" value="ECO:0007669"/>
    <property type="project" value="TreeGrafter"/>
</dbReference>
<sequence>MRFTNFIRLSLMLISSAAVAQTDGPLTYPKARKTDQADTYHGTPVSDPYRWLEDDRSVETAEWVKAENKVTFDYLSQIPYRKQLQERLEQVYNYPKYSAPSRKGDWFYFSKNDGLQNQSVLYRQKGLDGKPEVVIDPNKLSADGTTRLTTFSLSKDGAYAVVGTSQGGSDWNAYRIMKLATKQYLPETIEWVKVSGAAWQGDGFYYSRYPKPEGSALAAKNENHQVFFHKLNTAQSADRLVFEDARNPQRFHTVRTTDDERFAVLSISDRGQGKDGNALYVADAKTSQQKFVPVVSEITNFQYGVLDNDGGDLLIETNADAPNSKVMRYSPSTQKWTVVIAEKPEPLVGAGTAGGKLFVEYSKDVTSRVSVFDYTGKLENEIQLPGLGEAGGFNGEKDDKFVFYTFTSFTVPPTIYRYDLATRKSMVFRAPEVDFKPTDYETKQVFYTSKDGTKIPMFLTYRKGMKLDGSNPTLLYGYGGFNISLPPGFSALRIPFLEQGGIYAQANLRGGSEYGEKWHEQGMKLKKQNVFDDFIAAAEYLIQEKYTSSAKLAIQGGSNGGLLVGAAINQRPELFRVAIPQVGVMDMLRFHKFTIGWNWIADYGSSDNADEFKALYAYSPIHNLKTGSNYPATLITTADHDDRVVPAHSFKYAATLQEVYNGPNPVLIRIDTNSGHGASNTKKNIETTADIYSFILWNMGVKSLKEIASK</sequence>
<dbReference type="InterPro" id="IPR029058">
    <property type="entry name" value="AB_hydrolase_fold"/>
</dbReference>
<dbReference type="GO" id="GO:0070012">
    <property type="term" value="F:oligopeptidase activity"/>
    <property type="evidence" value="ECO:0007669"/>
    <property type="project" value="TreeGrafter"/>
</dbReference>
<evidence type="ECO:0000256" key="1">
    <source>
        <dbReference type="ARBA" id="ARBA00001070"/>
    </source>
</evidence>
<keyword evidence="4" id="KW-0645">Protease</keyword>
<feature type="signal peptide" evidence="9">
    <location>
        <begin position="1"/>
        <end position="20"/>
    </location>
</feature>
<dbReference type="GO" id="GO:0004252">
    <property type="term" value="F:serine-type endopeptidase activity"/>
    <property type="evidence" value="ECO:0007669"/>
    <property type="project" value="UniProtKB-EC"/>
</dbReference>
<evidence type="ECO:0000256" key="2">
    <source>
        <dbReference type="ARBA" id="ARBA00005228"/>
    </source>
</evidence>
<accession>A0A6M5YFE3</accession>
<dbReference type="EC" id="3.4.21.26" evidence="3"/>
<dbReference type="Gene3D" id="3.40.50.1820">
    <property type="entry name" value="alpha/beta hydrolase"/>
    <property type="match status" value="1"/>
</dbReference>
<keyword evidence="6" id="KW-0720">Serine protease</keyword>
<comment type="catalytic activity">
    <reaction evidence="1">
        <text>Hydrolysis of Pro-|-Xaa &gt;&gt; Ala-|-Xaa in oligopeptides.</text>
        <dbReference type="EC" id="3.4.21.26"/>
    </reaction>
</comment>
<evidence type="ECO:0000256" key="9">
    <source>
        <dbReference type="SAM" id="SignalP"/>
    </source>
</evidence>
<dbReference type="Pfam" id="PF02897">
    <property type="entry name" value="Peptidase_S9_N"/>
    <property type="match status" value="1"/>
</dbReference>
<dbReference type="Gene3D" id="2.130.10.120">
    <property type="entry name" value="Prolyl oligopeptidase, N-terminal domain"/>
    <property type="match status" value="1"/>
</dbReference>
<evidence type="ECO:0000256" key="6">
    <source>
        <dbReference type="ARBA" id="ARBA00022825"/>
    </source>
</evidence>